<reference evidence="1" key="1">
    <citation type="journal article" date="2019" name="bioRxiv">
        <title>The Genome of the Zebra Mussel, Dreissena polymorpha: A Resource for Invasive Species Research.</title>
        <authorList>
            <person name="McCartney M.A."/>
            <person name="Auch B."/>
            <person name="Kono T."/>
            <person name="Mallez S."/>
            <person name="Zhang Y."/>
            <person name="Obille A."/>
            <person name="Becker A."/>
            <person name="Abrahante J.E."/>
            <person name="Garbe J."/>
            <person name="Badalamenti J.P."/>
            <person name="Herman A."/>
            <person name="Mangelson H."/>
            <person name="Liachko I."/>
            <person name="Sullivan S."/>
            <person name="Sone E.D."/>
            <person name="Koren S."/>
            <person name="Silverstein K.A.T."/>
            <person name="Beckman K.B."/>
            <person name="Gohl D.M."/>
        </authorList>
    </citation>
    <scope>NUCLEOTIDE SEQUENCE</scope>
    <source>
        <strain evidence="1">Duluth1</strain>
        <tissue evidence="1">Whole animal</tissue>
    </source>
</reference>
<comment type="caution">
    <text evidence="1">The sequence shown here is derived from an EMBL/GenBank/DDBJ whole genome shotgun (WGS) entry which is preliminary data.</text>
</comment>
<name>A0A9D4LVU2_DREPO</name>
<protein>
    <submittedName>
        <fullName evidence="1">Uncharacterized protein</fullName>
    </submittedName>
</protein>
<dbReference type="AlphaFoldDB" id="A0A9D4LVU2"/>
<accession>A0A9D4LVU2</accession>
<reference evidence="1" key="2">
    <citation type="submission" date="2020-11" db="EMBL/GenBank/DDBJ databases">
        <authorList>
            <person name="McCartney M.A."/>
            <person name="Auch B."/>
            <person name="Kono T."/>
            <person name="Mallez S."/>
            <person name="Becker A."/>
            <person name="Gohl D.M."/>
            <person name="Silverstein K.A.T."/>
            <person name="Koren S."/>
            <person name="Bechman K.B."/>
            <person name="Herman A."/>
            <person name="Abrahante J.E."/>
            <person name="Garbe J."/>
        </authorList>
    </citation>
    <scope>NUCLEOTIDE SEQUENCE</scope>
    <source>
        <strain evidence="1">Duluth1</strain>
        <tissue evidence="1">Whole animal</tissue>
    </source>
</reference>
<keyword evidence="2" id="KW-1185">Reference proteome</keyword>
<proteinExistence type="predicted"/>
<sequence length="89" mass="10319">MASTLVYGSYNIPIKLKRLCEDEKSWTGVGLKLKTFAFISASHRVRILGKVSRWVQPLNRPLHQHKCLCREMKRTFNEIVEVFLAYPAV</sequence>
<dbReference type="EMBL" id="JAIWYP010000002">
    <property type="protein sequence ID" value="KAH3866032.1"/>
    <property type="molecule type" value="Genomic_DNA"/>
</dbReference>
<evidence type="ECO:0000313" key="1">
    <source>
        <dbReference type="EMBL" id="KAH3866032.1"/>
    </source>
</evidence>
<gene>
    <name evidence="1" type="ORF">DPMN_029083</name>
</gene>
<dbReference type="Proteomes" id="UP000828390">
    <property type="component" value="Unassembled WGS sequence"/>
</dbReference>
<evidence type="ECO:0000313" key="2">
    <source>
        <dbReference type="Proteomes" id="UP000828390"/>
    </source>
</evidence>
<organism evidence="1 2">
    <name type="scientific">Dreissena polymorpha</name>
    <name type="common">Zebra mussel</name>
    <name type="synonym">Mytilus polymorpha</name>
    <dbReference type="NCBI Taxonomy" id="45954"/>
    <lineage>
        <taxon>Eukaryota</taxon>
        <taxon>Metazoa</taxon>
        <taxon>Spiralia</taxon>
        <taxon>Lophotrochozoa</taxon>
        <taxon>Mollusca</taxon>
        <taxon>Bivalvia</taxon>
        <taxon>Autobranchia</taxon>
        <taxon>Heteroconchia</taxon>
        <taxon>Euheterodonta</taxon>
        <taxon>Imparidentia</taxon>
        <taxon>Neoheterodontei</taxon>
        <taxon>Myida</taxon>
        <taxon>Dreissenoidea</taxon>
        <taxon>Dreissenidae</taxon>
        <taxon>Dreissena</taxon>
    </lineage>
</organism>